<organism evidence="1 2">
    <name type="scientific">Chryseobacterium scophthalmum</name>
    <dbReference type="NCBI Taxonomy" id="59733"/>
    <lineage>
        <taxon>Bacteria</taxon>
        <taxon>Pseudomonadati</taxon>
        <taxon>Bacteroidota</taxon>
        <taxon>Flavobacteriia</taxon>
        <taxon>Flavobacteriales</taxon>
        <taxon>Weeksellaceae</taxon>
        <taxon>Chryseobacterium group</taxon>
        <taxon>Chryseobacterium</taxon>
    </lineage>
</organism>
<name>A0A1N6FJX9_9FLAO</name>
<sequence length="73" mass="8725">MQLIEIGFYCFKMKHLNFVMKILNSDFDEIFKFSELKKIGLSFFVITKIRATKIDFKYLFFKLNQQLVAIFAA</sequence>
<evidence type="ECO:0000313" key="2">
    <source>
        <dbReference type="Proteomes" id="UP000184782"/>
    </source>
</evidence>
<reference evidence="2" key="1">
    <citation type="submission" date="2016-12" db="EMBL/GenBank/DDBJ databases">
        <authorList>
            <person name="Varghese N."/>
            <person name="Submissions S."/>
        </authorList>
    </citation>
    <scope>NUCLEOTIDE SEQUENCE [LARGE SCALE GENOMIC DNA]</scope>
    <source>
        <strain evidence="2">DSM 16779</strain>
    </source>
</reference>
<gene>
    <name evidence="1" type="ORF">SAMN05421769_1363</name>
</gene>
<dbReference type="AlphaFoldDB" id="A0A1N6FJX9"/>
<proteinExistence type="predicted"/>
<evidence type="ECO:0000313" key="1">
    <source>
        <dbReference type="EMBL" id="SIN95536.1"/>
    </source>
</evidence>
<dbReference type="EMBL" id="FSRQ01000001">
    <property type="protein sequence ID" value="SIN95536.1"/>
    <property type="molecule type" value="Genomic_DNA"/>
</dbReference>
<accession>A0A1N6FJX9</accession>
<protein>
    <submittedName>
        <fullName evidence="1">Uncharacterized protein</fullName>
    </submittedName>
</protein>
<keyword evidence="2" id="KW-1185">Reference proteome</keyword>
<dbReference type="Proteomes" id="UP000184782">
    <property type="component" value="Unassembled WGS sequence"/>
</dbReference>